<evidence type="ECO:0000256" key="3">
    <source>
        <dbReference type="ARBA" id="ARBA00022553"/>
    </source>
</evidence>
<dbReference type="PRINTS" id="PR00344">
    <property type="entry name" value="BCTRLSENSOR"/>
</dbReference>
<dbReference type="InterPro" id="IPR005467">
    <property type="entry name" value="His_kinase_dom"/>
</dbReference>
<dbReference type="EMBL" id="LR134523">
    <property type="protein sequence ID" value="VEJ34535.1"/>
    <property type="molecule type" value="Genomic_DNA"/>
</dbReference>
<dbReference type="AlphaFoldDB" id="A0A448UZT6"/>
<evidence type="ECO:0000259" key="8">
    <source>
        <dbReference type="PROSITE" id="PS50109"/>
    </source>
</evidence>
<feature type="transmembrane region" description="Helical" evidence="7">
    <location>
        <begin position="7"/>
        <end position="23"/>
    </location>
</feature>
<gene>
    <name evidence="9" type="primary">cusS</name>
    <name evidence="9" type="ORF">NCTC13079_00203</name>
</gene>
<dbReference type="SMART" id="SM00388">
    <property type="entry name" value="HisKA"/>
    <property type="match status" value="1"/>
</dbReference>
<evidence type="ECO:0000256" key="5">
    <source>
        <dbReference type="ARBA" id="ARBA00022777"/>
    </source>
</evidence>
<reference evidence="9 10" key="1">
    <citation type="submission" date="2018-12" db="EMBL/GenBank/DDBJ databases">
        <authorList>
            <consortium name="Pathogen Informatics"/>
        </authorList>
    </citation>
    <scope>NUCLEOTIDE SEQUENCE [LARGE SCALE GENOMIC DNA]</scope>
    <source>
        <strain evidence="9 10">NCTC13079</strain>
    </source>
</reference>
<dbReference type="GO" id="GO:0000155">
    <property type="term" value="F:phosphorelay sensor kinase activity"/>
    <property type="evidence" value="ECO:0007669"/>
    <property type="project" value="InterPro"/>
</dbReference>
<feature type="transmembrane region" description="Helical" evidence="7">
    <location>
        <begin position="29"/>
        <end position="48"/>
    </location>
</feature>
<name>A0A448UZT6_9FIRM</name>
<dbReference type="SUPFAM" id="SSF47384">
    <property type="entry name" value="Homodimeric domain of signal transducing histidine kinase"/>
    <property type="match status" value="1"/>
</dbReference>
<keyword evidence="7" id="KW-1133">Transmembrane helix</keyword>
<keyword evidence="6" id="KW-0902">Two-component regulatory system</keyword>
<protein>
    <recommendedName>
        <fullName evidence="2">histidine kinase</fullName>
        <ecNumber evidence="2">2.7.13.3</ecNumber>
    </recommendedName>
</protein>
<dbReference type="Pfam" id="PF02518">
    <property type="entry name" value="HATPase_c"/>
    <property type="match status" value="1"/>
</dbReference>
<dbReference type="InterPro" id="IPR036890">
    <property type="entry name" value="HATPase_C_sf"/>
</dbReference>
<sequence>MCKYRAVLLPAALFFASAVILWVSPYADAYTLGYFFLLAAATGVHLYVRERKEKRNFSEDLARFRAGIRAEKLDSLQFDDTVFLYLVDDVEKILAEKQRAYDHEKATRDLIRQNAEDIAHQIKTPLAGIGMLLDLARTDPARRAEYLDMVEREMERLGALCDLLLKLAQIDAEAVAPKREPVSLRSLVLDGEMYLEPLFLERNIRLALSDGDVVVQGDRVWLFEAVVNLLKNAAEVSPAGAQVEVEFEDNEIYRGFSVCDRGKGIALEKRKRIFERFYKADPRGEGFGIGLSMVKAVADLHDADVVVESSCAGSRFSVRFYR</sequence>
<dbReference type="SUPFAM" id="SSF55874">
    <property type="entry name" value="ATPase domain of HSP90 chaperone/DNA topoisomerase II/histidine kinase"/>
    <property type="match status" value="1"/>
</dbReference>
<keyword evidence="7" id="KW-0812">Transmembrane</keyword>
<organism evidence="9 10">
    <name type="scientific">Aedoeadaptatus ivorii</name>
    <dbReference type="NCBI Taxonomy" id="54006"/>
    <lineage>
        <taxon>Bacteria</taxon>
        <taxon>Bacillati</taxon>
        <taxon>Bacillota</taxon>
        <taxon>Tissierellia</taxon>
        <taxon>Tissierellales</taxon>
        <taxon>Peptoniphilaceae</taxon>
        <taxon>Aedoeadaptatus</taxon>
    </lineage>
</organism>
<dbReference type="OrthoDB" id="9773956at2"/>
<accession>A0A448UZT6</accession>
<dbReference type="Gene3D" id="3.30.565.10">
    <property type="entry name" value="Histidine kinase-like ATPase, C-terminal domain"/>
    <property type="match status" value="1"/>
</dbReference>
<evidence type="ECO:0000313" key="10">
    <source>
        <dbReference type="Proteomes" id="UP000269544"/>
    </source>
</evidence>
<keyword evidence="5 9" id="KW-0418">Kinase</keyword>
<keyword evidence="10" id="KW-1185">Reference proteome</keyword>
<dbReference type="Proteomes" id="UP000269544">
    <property type="component" value="Chromosome"/>
</dbReference>
<dbReference type="InterPro" id="IPR003661">
    <property type="entry name" value="HisK_dim/P_dom"/>
</dbReference>
<dbReference type="CDD" id="cd00082">
    <property type="entry name" value="HisKA"/>
    <property type="match status" value="1"/>
</dbReference>
<keyword evidence="4 9" id="KW-0808">Transferase</keyword>
<dbReference type="InterPro" id="IPR036097">
    <property type="entry name" value="HisK_dim/P_sf"/>
</dbReference>
<keyword evidence="3" id="KW-0597">Phosphoprotein</keyword>
<dbReference type="InterPro" id="IPR050736">
    <property type="entry name" value="Sensor_HK_Regulatory"/>
</dbReference>
<keyword evidence="7" id="KW-0472">Membrane</keyword>
<evidence type="ECO:0000313" key="9">
    <source>
        <dbReference type="EMBL" id="VEJ34535.1"/>
    </source>
</evidence>
<evidence type="ECO:0000256" key="1">
    <source>
        <dbReference type="ARBA" id="ARBA00000085"/>
    </source>
</evidence>
<evidence type="ECO:0000256" key="7">
    <source>
        <dbReference type="SAM" id="Phobius"/>
    </source>
</evidence>
<evidence type="ECO:0000256" key="6">
    <source>
        <dbReference type="ARBA" id="ARBA00023012"/>
    </source>
</evidence>
<proteinExistence type="predicted"/>
<dbReference type="Gene3D" id="1.10.287.130">
    <property type="match status" value="1"/>
</dbReference>
<dbReference type="PANTHER" id="PTHR43711:SF1">
    <property type="entry name" value="HISTIDINE KINASE 1"/>
    <property type="match status" value="1"/>
</dbReference>
<evidence type="ECO:0000256" key="2">
    <source>
        <dbReference type="ARBA" id="ARBA00012438"/>
    </source>
</evidence>
<dbReference type="PROSITE" id="PS50109">
    <property type="entry name" value="HIS_KIN"/>
    <property type="match status" value="1"/>
</dbReference>
<dbReference type="SMART" id="SM00387">
    <property type="entry name" value="HATPase_c"/>
    <property type="match status" value="1"/>
</dbReference>
<dbReference type="Pfam" id="PF00512">
    <property type="entry name" value="HisKA"/>
    <property type="match status" value="1"/>
</dbReference>
<dbReference type="KEGG" id="piv:NCTC13079_00203"/>
<dbReference type="EC" id="2.7.13.3" evidence="2"/>
<feature type="domain" description="Histidine kinase" evidence="8">
    <location>
        <begin position="117"/>
        <end position="322"/>
    </location>
</feature>
<dbReference type="RefSeq" id="WP_126464680.1">
    <property type="nucleotide sequence ID" value="NZ_LR134523.1"/>
</dbReference>
<dbReference type="InterPro" id="IPR004358">
    <property type="entry name" value="Sig_transdc_His_kin-like_C"/>
</dbReference>
<evidence type="ECO:0000256" key="4">
    <source>
        <dbReference type="ARBA" id="ARBA00022679"/>
    </source>
</evidence>
<dbReference type="PANTHER" id="PTHR43711">
    <property type="entry name" value="TWO-COMPONENT HISTIDINE KINASE"/>
    <property type="match status" value="1"/>
</dbReference>
<dbReference type="InterPro" id="IPR003594">
    <property type="entry name" value="HATPase_dom"/>
</dbReference>
<comment type="catalytic activity">
    <reaction evidence="1">
        <text>ATP + protein L-histidine = ADP + protein N-phospho-L-histidine.</text>
        <dbReference type="EC" id="2.7.13.3"/>
    </reaction>
</comment>